<evidence type="ECO:0000256" key="13">
    <source>
        <dbReference type="ARBA" id="ARBA00023136"/>
    </source>
</evidence>
<evidence type="ECO:0000256" key="14">
    <source>
        <dbReference type="ARBA" id="ARBA00023209"/>
    </source>
</evidence>
<keyword evidence="7 19" id="KW-0808">Transferase</keyword>
<feature type="transmembrane region" description="Helical" evidence="20">
    <location>
        <begin position="88"/>
        <end position="106"/>
    </location>
</feature>
<dbReference type="EMBL" id="VSWD01000014">
    <property type="protein sequence ID" value="KAK3083524.1"/>
    <property type="molecule type" value="Genomic_DNA"/>
</dbReference>
<dbReference type="GO" id="GO:0003881">
    <property type="term" value="F:CDP-diacylglycerol-inositol 3-phosphatidyltransferase activity"/>
    <property type="evidence" value="ECO:0007669"/>
    <property type="project" value="UniProtKB-EC"/>
</dbReference>
<evidence type="ECO:0000256" key="5">
    <source>
        <dbReference type="ARBA" id="ARBA00013212"/>
    </source>
</evidence>
<keyword evidence="16" id="KW-1208">Phospholipid metabolism</keyword>
<evidence type="ECO:0000256" key="1">
    <source>
        <dbReference type="ARBA" id="ARBA00001936"/>
    </source>
</evidence>
<dbReference type="Pfam" id="PF01066">
    <property type="entry name" value="CDP-OH_P_transf"/>
    <property type="match status" value="1"/>
</dbReference>
<dbReference type="InterPro" id="IPR048254">
    <property type="entry name" value="CDP_ALCOHOL_P_TRANSF_CS"/>
</dbReference>
<evidence type="ECO:0000256" key="17">
    <source>
        <dbReference type="ARBA" id="ARBA00070582"/>
    </source>
</evidence>
<gene>
    <name evidence="21" type="ORF">FSP39_024736</name>
</gene>
<proteinExistence type="inferred from homology"/>
<evidence type="ECO:0000256" key="7">
    <source>
        <dbReference type="ARBA" id="ARBA00022679"/>
    </source>
</evidence>
<evidence type="ECO:0000256" key="10">
    <source>
        <dbReference type="ARBA" id="ARBA00022842"/>
    </source>
</evidence>
<feature type="transmembrane region" description="Helical" evidence="20">
    <location>
        <begin position="138"/>
        <end position="159"/>
    </location>
</feature>
<comment type="similarity">
    <text evidence="4 19">Belongs to the CDP-alcohol phosphatidyltransferase class-I family.</text>
</comment>
<dbReference type="InterPro" id="IPR014387">
    <property type="entry name" value="CDP_diag_ino_3_P_euk"/>
</dbReference>
<dbReference type="EC" id="2.7.8.11" evidence="5"/>
<dbReference type="GO" id="GO:0005794">
    <property type="term" value="C:Golgi apparatus"/>
    <property type="evidence" value="ECO:0007669"/>
    <property type="project" value="TreeGrafter"/>
</dbReference>
<feature type="transmembrane region" description="Helical" evidence="20">
    <location>
        <begin position="7"/>
        <end position="27"/>
    </location>
</feature>
<dbReference type="InterPro" id="IPR000462">
    <property type="entry name" value="CDP-OH_P_trans"/>
</dbReference>
<dbReference type="AlphaFoldDB" id="A0AA89BQA2"/>
<feature type="non-terminal residue" evidence="21">
    <location>
        <position position="1"/>
    </location>
</feature>
<evidence type="ECO:0000256" key="4">
    <source>
        <dbReference type="ARBA" id="ARBA00010441"/>
    </source>
</evidence>
<evidence type="ECO:0000256" key="18">
    <source>
        <dbReference type="ARBA" id="ARBA00079946"/>
    </source>
</evidence>
<feature type="transmembrane region" description="Helical" evidence="20">
    <location>
        <begin position="165"/>
        <end position="184"/>
    </location>
</feature>
<dbReference type="PROSITE" id="PS00379">
    <property type="entry name" value="CDP_ALCOHOL_P_TRANSF"/>
    <property type="match status" value="1"/>
</dbReference>
<comment type="cofactor">
    <cofactor evidence="1">
        <name>Mn(2+)</name>
        <dbReference type="ChEBI" id="CHEBI:29035"/>
    </cofactor>
</comment>
<evidence type="ECO:0000256" key="8">
    <source>
        <dbReference type="ARBA" id="ARBA00022692"/>
    </source>
</evidence>
<keyword evidence="15" id="KW-0464">Manganese</keyword>
<protein>
    <recommendedName>
        <fullName evidence="17">CDP-diacylglycerol--inositol 3-phosphatidyltransferase</fullName>
        <ecNumber evidence="5">2.7.8.11</ecNumber>
    </recommendedName>
    <alternativeName>
        <fullName evidence="18">Phosphatidylinositol synthase</fullName>
    </alternativeName>
</protein>
<keyword evidence="22" id="KW-1185">Reference proteome</keyword>
<keyword evidence="8 20" id="KW-0812">Transmembrane</keyword>
<dbReference type="GO" id="GO:0016020">
    <property type="term" value="C:membrane"/>
    <property type="evidence" value="ECO:0007669"/>
    <property type="project" value="UniProtKB-SubCell"/>
</dbReference>
<dbReference type="PIRSF" id="PIRSF000848">
    <property type="entry name" value="CDP_diag_ino_3_P"/>
    <property type="match status" value="1"/>
</dbReference>
<name>A0AA89BQA2_PINIB</name>
<evidence type="ECO:0000256" key="9">
    <source>
        <dbReference type="ARBA" id="ARBA00022723"/>
    </source>
</evidence>
<evidence type="ECO:0000313" key="22">
    <source>
        <dbReference type="Proteomes" id="UP001186944"/>
    </source>
</evidence>
<evidence type="ECO:0000256" key="2">
    <source>
        <dbReference type="ARBA" id="ARBA00001946"/>
    </source>
</evidence>
<evidence type="ECO:0000256" key="19">
    <source>
        <dbReference type="RuleBase" id="RU003750"/>
    </source>
</evidence>
<dbReference type="PANTHER" id="PTHR15362:SF4">
    <property type="entry name" value="CDP-DIACYLGLYCEROL--INOSITOL 3-PHOSPHATIDYLTRANSFERASE"/>
    <property type="match status" value="1"/>
</dbReference>
<keyword evidence="12" id="KW-0443">Lipid metabolism</keyword>
<keyword evidence="11 20" id="KW-1133">Transmembrane helix</keyword>
<dbReference type="Gene3D" id="1.20.120.1760">
    <property type="match status" value="1"/>
</dbReference>
<evidence type="ECO:0000256" key="16">
    <source>
        <dbReference type="ARBA" id="ARBA00023264"/>
    </source>
</evidence>
<evidence type="ECO:0000256" key="11">
    <source>
        <dbReference type="ARBA" id="ARBA00022989"/>
    </source>
</evidence>
<dbReference type="GO" id="GO:0046872">
    <property type="term" value="F:metal ion binding"/>
    <property type="evidence" value="ECO:0007669"/>
    <property type="project" value="UniProtKB-KW"/>
</dbReference>
<evidence type="ECO:0000256" key="3">
    <source>
        <dbReference type="ARBA" id="ARBA00004141"/>
    </source>
</evidence>
<evidence type="ECO:0000256" key="15">
    <source>
        <dbReference type="ARBA" id="ARBA00023211"/>
    </source>
</evidence>
<evidence type="ECO:0000313" key="21">
    <source>
        <dbReference type="EMBL" id="KAK3083524.1"/>
    </source>
</evidence>
<comment type="cofactor">
    <cofactor evidence="2">
        <name>Mg(2+)</name>
        <dbReference type="ChEBI" id="CHEBI:18420"/>
    </cofactor>
</comment>
<evidence type="ECO:0000256" key="12">
    <source>
        <dbReference type="ARBA" id="ARBA00023098"/>
    </source>
</evidence>
<reference evidence="21" key="1">
    <citation type="submission" date="2019-08" db="EMBL/GenBank/DDBJ databases">
        <title>The improved chromosome-level genome for the pearl oyster Pinctada fucata martensii using PacBio sequencing and Hi-C.</title>
        <authorList>
            <person name="Zheng Z."/>
        </authorList>
    </citation>
    <scope>NUCLEOTIDE SEQUENCE</scope>
    <source>
        <strain evidence="21">ZZ-2019</strain>
        <tissue evidence="21">Adductor muscle</tissue>
    </source>
</reference>
<dbReference type="FunFam" id="1.20.120.1760:FF:000003">
    <property type="entry name" value="CDP-diacylglycerol--inositol 3-phosphatidyltransferase"/>
    <property type="match status" value="1"/>
</dbReference>
<dbReference type="InterPro" id="IPR043130">
    <property type="entry name" value="CDP-OH_PTrfase_TM_dom"/>
</dbReference>
<comment type="subcellular location">
    <subcellularLocation>
        <location evidence="3">Membrane</location>
        <topology evidence="3">Multi-pass membrane protein</topology>
    </subcellularLocation>
</comment>
<evidence type="ECO:0000256" key="6">
    <source>
        <dbReference type="ARBA" id="ARBA00022516"/>
    </source>
</evidence>
<comment type="caution">
    <text evidence="21">The sequence shown here is derived from an EMBL/GenBank/DDBJ whole genome shotgun (WGS) entry which is preliminary data.</text>
</comment>
<keyword evidence="13 20" id="KW-0472">Membrane</keyword>
<sequence>YAVCQLHFIIIFSDYLRAVTAFVAFYYMPTNPWAAAFWYLFSGLLDAIDGHLARMLNQGSRVGAMLDMLIDRCTTMCLLAALCHFYPSYMMFFQFSMALDITSHWIHVQSSMMKGSDSHKKIDLSAHPVLRHYYHNRIILFVMCSANELFYCMLYMVYFSSGPQILGIGIFKLILWLSAPLSIIKSLISVLQLATALQNVAAVDIQERAETNKQN</sequence>
<keyword evidence="9" id="KW-0479">Metal-binding</keyword>
<feature type="transmembrane region" description="Helical" evidence="20">
    <location>
        <begin position="33"/>
        <end position="52"/>
    </location>
</feature>
<dbReference type="PANTHER" id="PTHR15362">
    <property type="entry name" value="PHOSPHATIDYLINOSITOL SYNTHASE"/>
    <property type="match status" value="1"/>
</dbReference>
<dbReference type="GO" id="GO:0006661">
    <property type="term" value="P:phosphatidylinositol biosynthetic process"/>
    <property type="evidence" value="ECO:0007669"/>
    <property type="project" value="TreeGrafter"/>
</dbReference>
<keyword evidence="10" id="KW-0460">Magnesium</keyword>
<dbReference type="Proteomes" id="UP001186944">
    <property type="component" value="Unassembled WGS sequence"/>
</dbReference>
<keyword evidence="14" id="KW-0594">Phospholipid biosynthesis</keyword>
<evidence type="ECO:0000256" key="20">
    <source>
        <dbReference type="SAM" id="Phobius"/>
    </source>
</evidence>
<keyword evidence="6" id="KW-0444">Lipid biosynthesis</keyword>
<accession>A0AA89BQA2</accession>
<organism evidence="21 22">
    <name type="scientific">Pinctada imbricata</name>
    <name type="common">Atlantic pearl-oyster</name>
    <name type="synonym">Pinctada martensii</name>
    <dbReference type="NCBI Taxonomy" id="66713"/>
    <lineage>
        <taxon>Eukaryota</taxon>
        <taxon>Metazoa</taxon>
        <taxon>Spiralia</taxon>
        <taxon>Lophotrochozoa</taxon>
        <taxon>Mollusca</taxon>
        <taxon>Bivalvia</taxon>
        <taxon>Autobranchia</taxon>
        <taxon>Pteriomorphia</taxon>
        <taxon>Pterioida</taxon>
        <taxon>Pterioidea</taxon>
        <taxon>Pteriidae</taxon>
        <taxon>Pinctada</taxon>
    </lineage>
</organism>